<comment type="caution">
    <text evidence="3">The sequence shown here is derived from an EMBL/GenBank/DDBJ whole genome shotgun (WGS) entry which is preliminary data.</text>
</comment>
<dbReference type="Gene3D" id="3.50.30.30">
    <property type="match status" value="1"/>
</dbReference>
<dbReference type="AlphaFoldDB" id="A0A5N1ISN7"/>
<dbReference type="EMBL" id="VTWT01000007">
    <property type="protein sequence ID" value="KAA9331963.1"/>
    <property type="molecule type" value="Genomic_DNA"/>
</dbReference>
<keyword evidence="1" id="KW-0732">Signal</keyword>
<organism evidence="3 4">
    <name type="scientific">Adhaeribacter soli</name>
    <dbReference type="NCBI Taxonomy" id="2607655"/>
    <lineage>
        <taxon>Bacteria</taxon>
        <taxon>Pseudomonadati</taxon>
        <taxon>Bacteroidota</taxon>
        <taxon>Cytophagia</taxon>
        <taxon>Cytophagales</taxon>
        <taxon>Hymenobacteraceae</taxon>
        <taxon>Adhaeribacter</taxon>
    </lineage>
</organism>
<feature type="chain" id="PRO_5024788045" evidence="1">
    <location>
        <begin position="22"/>
        <end position="562"/>
    </location>
</feature>
<evidence type="ECO:0000256" key="1">
    <source>
        <dbReference type="SAM" id="SignalP"/>
    </source>
</evidence>
<dbReference type="SUPFAM" id="SSF53187">
    <property type="entry name" value="Zn-dependent exopeptidases"/>
    <property type="match status" value="1"/>
</dbReference>
<evidence type="ECO:0000313" key="4">
    <source>
        <dbReference type="Proteomes" id="UP000326570"/>
    </source>
</evidence>
<dbReference type="GO" id="GO:0006508">
    <property type="term" value="P:proteolysis"/>
    <property type="evidence" value="ECO:0007669"/>
    <property type="project" value="InterPro"/>
</dbReference>
<protein>
    <submittedName>
        <fullName evidence="3">M28 family peptidase</fullName>
    </submittedName>
</protein>
<dbReference type="InterPro" id="IPR045175">
    <property type="entry name" value="M28_fam"/>
</dbReference>
<dbReference type="PANTHER" id="PTHR12147">
    <property type="entry name" value="METALLOPEPTIDASE M28 FAMILY MEMBER"/>
    <property type="match status" value="1"/>
</dbReference>
<dbReference type="Pfam" id="PF04389">
    <property type="entry name" value="Peptidase_M28"/>
    <property type="match status" value="1"/>
</dbReference>
<dbReference type="GO" id="GO:0008235">
    <property type="term" value="F:metalloexopeptidase activity"/>
    <property type="evidence" value="ECO:0007669"/>
    <property type="project" value="InterPro"/>
</dbReference>
<dbReference type="InterPro" id="IPR046450">
    <property type="entry name" value="PA_dom_sf"/>
</dbReference>
<gene>
    <name evidence="3" type="ORF">F0P94_14305</name>
</gene>
<keyword evidence="4" id="KW-1185">Reference proteome</keyword>
<feature type="domain" description="Peptidase M28" evidence="2">
    <location>
        <begin position="329"/>
        <end position="543"/>
    </location>
</feature>
<evidence type="ECO:0000313" key="3">
    <source>
        <dbReference type="EMBL" id="KAA9331963.1"/>
    </source>
</evidence>
<feature type="signal peptide" evidence="1">
    <location>
        <begin position="1"/>
        <end position="21"/>
    </location>
</feature>
<dbReference type="Proteomes" id="UP000326570">
    <property type="component" value="Unassembled WGS sequence"/>
</dbReference>
<reference evidence="3 4" key="1">
    <citation type="submission" date="2019-09" db="EMBL/GenBank/DDBJ databases">
        <title>Genome sequence of Adhaeribacter sp. M2.</title>
        <authorList>
            <person name="Srinivasan S."/>
        </authorList>
    </citation>
    <scope>NUCLEOTIDE SEQUENCE [LARGE SCALE GENOMIC DNA]</scope>
    <source>
        <strain evidence="3 4">M2</strain>
    </source>
</reference>
<accession>A0A5N1ISN7</accession>
<dbReference type="PANTHER" id="PTHR12147:SF26">
    <property type="entry name" value="PEPTIDASE M28 DOMAIN-CONTAINING PROTEIN"/>
    <property type="match status" value="1"/>
</dbReference>
<dbReference type="SUPFAM" id="SSF52025">
    <property type="entry name" value="PA domain"/>
    <property type="match status" value="1"/>
</dbReference>
<sequence>MKKKIYVLLFAALVSAPLAQAQTKKKTKAKVKTEAVIQEPEMERQVVNYTVESGESTAEIFARTITAADLSKYLHVLASDEFEGRETGQKGQKLAAAYISNFFRENGLIGPVASNPGNTYYQKFNLEQATWKAAALKVGKKQFVYQKDFFLFGDAPEQPTQQLDLVFAGYGIDDKNYSDYRNLNVKGKTVIVLAGEPMDKAGNYLISKSKEASPWGADSRAKTRAATQKGAKNVLVIESSEANLQKSMEGLKHWLDSPMIAFPGKDRRNPTIFVSPEVGAALLNTSAKKLQAYQNKISESGKPVPSEFKLATGVELQTEKVRSPLPTENVLGFIEGTDKKDEVIVLTAHYDHIGMDPTKTGDQIFNGADDDGSGTSAIMEMAQAFMEAKKAGAGPRRSILFMAVTGEEKGLLGSEYYTSNPVFPLANTVANLNIDMIGRTDEKYAGNKNYIYVIGSDKLSSELHDINEIANHQYTKLELDYTYNDEKDPNKFYYRSDHYNFAKNNIPVIFYFNGVHEDYHKETDEVDKIMFDKMETITRLVFHTAWELANRDERIKMDSNKK</sequence>
<dbReference type="InterPro" id="IPR007484">
    <property type="entry name" value="Peptidase_M28"/>
</dbReference>
<name>A0A5N1ISN7_9BACT</name>
<dbReference type="RefSeq" id="WP_150904572.1">
    <property type="nucleotide sequence ID" value="NZ_VTWT01000007.1"/>
</dbReference>
<proteinExistence type="predicted"/>
<dbReference type="Gene3D" id="3.40.630.10">
    <property type="entry name" value="Zn peptidases"/>
    <property type="match status" value="1"/>
</dbReference>
<evidence type="ECO:0000259" key="2">
    <source>
        <dbReference type="Pfam" id="PF04389"/>
    </source>
</evidence>